<name>A0A498IE59_MALDO</name>
<proteinExistence type="predicted"/>
<comment type="caution">
    <text evidence="2">The sequence shown here is derived from an EMBL/GenBank/DDBJ whole genome shotgun (WGS) entry which is preliminary data.</text>
</comment>
<accession>A0A498IE59</accession>
<gene>
    <name evidence="2" type="ORF">DVH24_034891</name>
</gene>
<protein>
    <submittedName>
        <fullName evidence="2">Uncharacterized protein</fullName>
    </submittedName>
</protein>
<dbReference type="Gene3D" id="2.40.50.140">
    <property type="entry name" value="Nucleic acid-binding proteins"/>
    <property type="match status" value="1"/>
</dbReference>
<dbReference type="AlphaFoldDB" id="A0A498IE59"/>
<feature type="compositionally biased region" description="Low complexity" evidence="1">
    <location>
        <begin position="129"/>
        <end position="142"/>
    </location>
</feature>
<feature type="region of interest" description="Disordered" evidence="1">
    <location>
        <begin position="117"/>
        <end position="151"/>
    </location>
</feature>
<dbReference type="InterPro" id="IPR012340">
    <property type="entry name" value="NA-bd_OB-fold"/>
</dbReference>
<evidence type="ECO:0000313" key="3">
    <source>
        <dbReference type="Proteomes" id="UP000290289"/>
    </source>
</evidence>
<dbReference type="SUPFAM" id="SSF50249">
    <property type="entry name" value="Nucleic acid-binding proteins"/>
    <property type="match status" value="1"/>
</dbReference>
<dbReference type="Proteomes" id="UP000290289">
    <property type="component" value="Chromosome 12"/>
</dbReference>
<organism evidence="2 3">
    <name type="scientific">Malus domestica</name>
    <name type="common">Apple</name>
    <name type="synonym">Pyrus malus</name>
    <dbReference type="NCBI Taxonomy" id="3750"/>
    <lineage>
        <taxon>Eukaryota</taxon>
        <taxon>Viridiplantae</taxon>
        <taxon>Streptophyta</taxon>
        <taxon>Embryophyta</taxon>
        <taxon>Tracheophyta</taxon>
        <taxon>Spermatophyta</taxon>
        <taxon>Magnoliopsida</taxon>
        <taxon>eudicotyledons</taxon>
        <taxon>Gunneridae</taxon>
        <taxon>Pentapetalae</taxon>
        <taxon>rosids</taxon>
        <taxon>fabids</taxon>
        <taxon>Rosales</taxon>
        <taxon>Rosaceae</taxon>
        <taxon>Amygdaloideae</taxon>
        <taxon>Maleae</taxon>
        <taxon>Malus</taxon>
    </lineage>
</organism>
<keyword evidence="3" id="KW-1185">Reference proteome</keyword>
<evidence type="ECO:0000313" key="2">
    <source>
        <dbReference type="EMBL" id="RXH81470.1"/>
    </source>
</evidence>
<sequence>MYKDPTSGQLICQKHPNQIPTPWQYFKYCIMFLVLEDETNEINALIIGKLGEKVFGAPYKDLVFNQRSADQKQLPSKFLRLIGQRKKFHLRFGTRRNLLNSNDFLIYNVYEDTAIPPTTPQSTSREIAVSSTTVSSSTTPPETSRESHKGKRGEPFLHDWIFAPATTCGHNFLVWTKDLTCFLYEPSSSKLKNIQLDIELKLIPVFTTIS</sequence>
<evidence type="ECO:0000256" key="1">
    <source>
        <dbReference type="SAM" id="MobiDB-lite"/>
    </source>
</evidence>
<dbReference type="EMBL" id="RDQH01000338">
    <property type="protein sequence ID" value="RXH81470.1"/>
    <property type="molecule type" value="Genomic_DNA"/>
</dbReference>
<reference evidence="2 3" key="1">
    <citation type="submission" date="2018-10" db="EMBL/GenBank/DDBJ databases">
        <title>A high-quality apple genome assembly.</title>
        <authorList>
            <person name="Hu J."/>
        </authorList>
    </citation>
    <scope>NUCLEOTIDE SEQUENCE [LARGE SCALE GENOMIC DNA]</scope>
    <source>
        <strain evidence="3">cv. HFTH1</strain>
        <tissue evidence="2">Young leaf</tissue>
    </source>
</reference>